<sequence>MLIYSPVDYITMPWKNGGGETCQLAVSEQCHPDDQLPLWRLSIATVSQDGPFSLFEHYQRCIMLLEGAGMRLRFNQQEWISVDAPLQRQIFSGQWQTDCELIKGTIKDFNLMVDQRLADFVVDVLTLQNQTLLWPDFFSSKDQTQCIDLIYIISGECDLEYQTLDGDSRVKRLTAKHTLINRTNQLKSVHCSDDKAQIFVARVFIR</sequence>
<dbReference type="PANTHER" id="PTHR37943:SF1">
    <property type="entry name" value="PROTEIN VES"/>
    <property type="match status" value="1"/>
</dbReference>
<dbReference type="InterPro" id="IPR014710">
    <property type="entry name" value="RmlC-like_jellyroll"/>
</dbReference>
<reference evidence="1 2" key="1">
    <citation type="submission" date="2023-08" db="EMBL/GenBank/DDBJ databases">
        <title>Pleionea litopenaei sp. nov., isolated from stomach of juvenile Litopenaeus vannamei.</title>
        <authorList>
            <person name="Rho A.M."/>
            <person name="Hwang C.Y."/>
        </authorList>
    </citation>
    <scope>NUCLEOTIDE SEQUENCE [LARGE SCALE GENOMIC DNA]</scope>
    <source>
        <strain evidence="1 2">HL-JVS1</strain>
    </source>
</reference>
<evidence type="ECO:0000313" key="2">
    <source>
        <dbReference type="Proteomes" id="UP001239782"/>
    </source>
</evidence>
<dbReference type="Pfam" id="PF05962">
    <property type="entry name" value="HutD"/>
    <property type="match status" value="1"/>
</dbReference>
<dbReference type="PANTHER" id="PTHR37943">
    <property type="entry name" value="PROTEIN VES"/>
    <property type="match status" value="1"/>
</dbReference>
<dbReference type="KEGG" id="plei:Q9312_10440"/>
<keyword evidence="2" id="KW-1185">Reference proteome</keyword>
<evidence type="ECO:0000313" key="1">
    <source>
        <dbReference type="EMBL" id="WMS85631.1"/>
    </source>
</evidence>
<dbReference type="CDD" id="cd20293">
    <property type="entry name" value="cupin_HutD_N"/>
    <property type="match status" value="1"/>
</dbReference>
<dbReference type="Gene3D" id="2.60.120.10">
    <property type="entry name" value="Jelly Rolls"/>
    <property type="match status" value="1"/>
</dbReference>
<proteinExistence type="predicted"/>
<dbReference type="InterPro" id="IPR011051">
    <property type="entry name" value="RmlC_Cupin_sf"/>
</dbReference>
<gene>
    <name evidence="1" type="ORF">Q9312_10440</name>
</gene>
<name>A0AA51X5I2_9GAMM</name>
<dbReference type="InterPro" id="IPR010282">
    <property type="entry name" value="Uncharacterised_HutD/Ves"/>
</dbReference>
<dbReference type="AlphaFoldDB" id="A0AA51X5I2"/>
<accession>A0AA51X5I2</accession>
<dbReference type="EMBL" id="CP133548">
    <property type="protein sequence ID" value="WMS85631.1"/>
    <property type="molecule type" value="Genomic_DNA"/>
</dbReference>
<dbReference type="SUPFAM" id="SSF51182">
    <property type="entry name" value="RmlC-like cupins"/>
    <property type="match status" value="1"/>
</dbReference>
<organism evidence="1 2">
    <name type="scientific">Pleionea litopenaei</name>
    <dbReference type="NCBI Taxonomy" id="3070815"/>
    <lineage>
        <taxon>Bacteria</taxon>
        <taxon>Pseudomonadati</taxon>
        <taxon>Pseudomonadota</taxon>
        <taxon>Gammaproteobacteria</taxon>
        <taxon>Oceanospirillales</taxon>
        <taxon>Pleioneaceae</taxon>
        <taxon>Pleionea</taxon>
    </lineage>
</organism>
<protein>
    <submittedName>
        <fullName evidence="1">HutD family protein</fullName>
    </submittedName>
</protein>
<dbReference type="Proteomes" id="UP001239782">
    <property type="component" value="Chromosome"/>
</dbReference>
<dbReference type="RefSeq" id="WP_309200784.1">
    <property type="nucleotide sequence ID" value="NZ_CP133548.1"/>
</dbReference>